<gene>
    <name evidence="1" type="ORF">ISU07_21115</name>
</gene>
<dbReference type="RefSeq" id="WP_194708821.1">
    <property type="nucleotide sequence ID" value="NZ_JADKPN010000017.1"/>
</dbReference>
<evidence type="ECO:0000313" key="1">
    <source>
        <dbReference type="EMBL" id="MBF4765639.1"/>
    </source>
</evidence>
<keyword evidence="2" id="KW-1185">Reference proteome</keyword>
<comment type="caution">
    <text evidence="1">The sequence shown here is derived from an EMBL/GenBank/DDBJ whole genome shotgun (WGS) entry which is preliminary data.</text>
</comment>
<reference evidence="1" key="1">
    <citation type="submission" date="2020-11" db="EMBL/GenBank/DDBJ databases">
        <title>Nocardioides sp. nov., isolated from Soil of Cynanchum wilfordii Hemsley rhizosphere.</title>
        <authorList>
            <person name="Lee J.-S."/>
            <person name="Suh M.K."/>
            <person name="Kim J.-S."/>
        </authorList>
    </citation>
    <scope>NUCLEOTIDE SEQUENCE</scope>
    <source>
        <strain evidence="1">KCTC 19275</strain>
    </source>
</reference>
<dbReference type="InterPro" id="IPR008323">
    <property type="entry name" value="UCP033563"/>
</dbReference>
<evidence type="ECO:0000313" key="2">
    <source>
        <dbReference type="Proteomes" id="UP000640489"/>
    </source>
</evidence>
<protein>
    <submittedName>
        <fullName evidence="1">DUF1015 family protein</fullName>
    </submittedName>
</protein>
<accession>A0A930VDT2</accession>
<dbReference type="Pfam" id="PF06245">
    <property type="entry name" value="DUF1015"/>
    <property type="match status" value="1"/>
</dbReference>
<proteinExistence type="predicted"/>
<name>A0A930VDT2_9ACTN</name>
<sequence>MSPPGSSVRLFPARVVRPEWARKTVTALSDSVDESGIDLYRVAVDPDAYADTPVSLYVYRQTVGGASYSGVVCEVSVQAVADGRVRGHEAVHPQRVEALVWHHATMDGPPALVELLHRAGPEYTRTLDEVQRSEPLLDFIGPHGIQQTVWRLPEGDATSALAEELGATDFYIADGHHRATAALEEWETAGKPADAGLLCVVHPMDGLRLDSFHRRVPGPVDPDALIRLVSEGFDVRETGRPTVPVSGAIGMYVGHRWFELTDDEERPAGVAGLDVAVLQARVLDRLDPAPGGRTREVETIPATASVDQLALRCDVDSGALFTLAPPSTDALVAVADAGEVMPPKTTYFDPKPATGIFLRR</sequence>
<dbReference type="PANTHER" id="PTHR36454">
    <property type="entry name" value="LMO2823 PROTEIN"/>
    <property type="match status" value="1"/>
</dbReference>
<dbReference type="PANTHER" id="PTHR36454:SF1">
    <property type="entry name" value="DUF1015 DOMAIN-CONTAINING PROTEIN"/>
    <property type="match status" value="1"/>
</dbReference>
<dbReference type="AlphaFoldDB" id="A0A930VDT2"/>
<dbReference type="Proteomes" id="UP000640489">
    <property type="component" value="Unassembled WGS sequence"/>
</dbReference>
<dbReference type="EMBL" id="JADKPN010000017">
    <property type="protein sequence ID" value="MBF4765639.1"/>
    <property type="molecule type" value="Genomic_DNA"/>
</dbReference>
<organism evidence="1 2">
    <name type="scientific">Nocardioides islandensis</name>
    <dbReference type="NCBI Taxonomy" id="433663"/>
    <lineage>
        <taxon>Bacteria</taxon>
        <taxon>Bacillati</taxon>
        <taxon>Actinomycetota</taxon>
        <taxon>Actinomycetes</taxon>
        <taxon>Propionibacteriales</taxon>
        <taxon>Nocardioidaceae</taxon>
        <taxon>Nocardioides</taxon>
    </lineage>
</organism>